<reference evidence="7 8" key="1">
    <citation type="submission" date="2019-03" db="EMBL/GenBank/DDBJ databases">
        <title>Genomic Encyclopedia of Type Strains, Phase IV (KMG-IV): sequencing the most valuable type-strain genomes for metagenomic binning, comparative biology and taxonomic classification.</title>
        <authorList>
            <person name="Goeker M."/>
        </authorList>
    </citation>
    <scope>NUCLEOTIDE SEQUENCE [LARGE SCALE GENOMIC DNA]</scope>
    <source>
        <strain evidence="7 8">DSM 9035</strain>
    </source>
</reference>
<comment type="similarity">
    <text evidence="2">Belongs to the ABC transporter superfamily.</text>
</comment>
<dbReference type="Gene3D" id="3.40.50.300">
    <property type="entry name" value="P-loop containing nucleotide triphosphate hydrolases"/>
    <property type="match status" value="1"/>
</dbReference>
<dbReference type="AlphaFoldDB" id="A0A4R3M5L7"/>
<dbReference type="InterPro" id="IPR050093">
    <property type="entry name" value="ABC_SmlMolc_Importer"/>
</dbReference>
<name>A0A4R3M5L7_9HYPH</name>
<dbReference type="PROSITE" id="PS00211">
    <property type="entry name" value="ABC_TRANSPORTER_1"/>
    <property type="match status" value="1"/>
</dbReference>
<dbReference type="InterPro" id="IPR003593">
    <property type="entry name" value="AAA+_ATPase"/>
</dbReference>
<dbReference type="InterPro" id="IPR013611">
    <property type="entry name" value="Transp-assoc_OB_typ2"/>
</dbReference>
<sequence>MKSDPSSFVTVRGLKKTFGSYTALSNISLAVEEGHTLALLGPSGCGKTTMLRCLAGLETADEGYIEIAGKVVFDSSRRINLMPEARQLGIVFQSYAVWPHMSVAENVGFPLKVRRTPKAELEARVRRMLDVVGLGAWYDRPATQLSGGQQQRVALARALVHEPRLVLFDEALSNLDAQLREQMRMELSMLQDRLGFTAIYVTHDQSEAFGLADRIIVMNRGHIDTEGAPRDVFDRPATPFVAQFLGLNVHEGEVIEVARTPPFGAVSGPTANWAQVALPGGTAVWGKLGHDRQLKAGSPALICVRKEHVRIAAGGVGGPQAFPAVVRAASFQGLFEEYIVDVAGVELRAIQPSAGVRSGDSVAVGLAPEQCIVLSRDM</sequence>
<keyword evidence="4" id="KW-0547">Nucleotide-binding</keyword>
<dbReference type="SMART" id="SM00382">
    <property type="entry name" value="AAA"/>
    <property type="match status" value="1"/>
</dbReference>
<dbReference type="Pfam" id="PF00005">
    <property type="entry name" value="ABC_tran"/>
    <property type="match status" value="1"/>
</dbReference>
<dbReference type="InterPro" id="IPR003439">
    <property type="entry name" value="ABC_transporter-like_ATP-bd"/>
</dbReference>
<comment type="caution">
    <text evidence="7">The sequence shown here is derived from an EMBL/GenBank/DDBJ whole genome shotgun (WGS) entry which is preliminary data.</text>
</comment>
<dbReference type="RefSeq" id="WP_165933627.1">
    <property type="nucleotide sequence ID" value="NZ_SMAI01000001.1"/>
</dbReference>
<evidence type="ECO:0000256" key="5">
    <source>
        <dbReference type="ARBA" id="ARBA00022840"/>
    </source>
</evidence>
<protein>
    <submittedName>
        <fullName evidence="7">Iron(III) transport system ATP-binding protein</fullName>
    </submittedName>
</protein>
<proteinExistence type="inferred from homology"/>
<feature type="domain" description="ABC transporter" evidence="6">
    <location>
        <begin position="9"/>
        <end position="245"/>
    </location>
</feature>
<dbReference type="SUPFAM" id="SSF50331">
    <property type="entry name" value="MOP-like"/>
    <property type="match status" value="1"/>
</dbReference>
<evidence type="ECO:0000256" key="2">
    <source>
        <dbReference type="ARBA" id="ARBA00005417"/>
    </source>
</evidence>
<dbReference type="PANTHER" id="PTHR42781">
    <property type="entry name" value="SPERMIDINE/PUTRESCINE IMPORT ATP-BINDING PROTEIN POTA"/>
    <property type="match status" value="1"/>
</dbReference>
<evidence type="ECO:0000313" key="8">
    <source>
        <dbReference type="Proteomes" id="UP000294664"/>
    </source>
</evidence>
<comment type="subcellular location">
    <subcellularLocation>
        <location evidence="1">Cell inner membrane</location>
        <topology evidence="1">Peripheral membrane protein</topology>
    </subcellularLocation>
</comment>
<evidence type="ECO:0000259" key="6">
    <source>
        <dbReference type="PROSITE" id="PS50893"/>
    </source>
</evidence>
<dbReference type="GO" id="GO:0016887">
    <property type="term" value="F:ATP hydrolysis activity"/>
    <property type="evidence" value="ECO:0007669"/>
    <property type="project" value="InterPro"/>
</dbReference>
<dbReference type="Gene3D" id="2.40.50.100">
    <property type="match status" value="1"/>
</dbReference>
<dbReference type="GO" id="GO:0005524">
    <property type="term" value="F:ATP binding"/>
    <property type="evidence" value="ECO:0007669"/>
    <property type="project" value="UniProtKB-KW"/>
</dbReference>
<dbReference type="FunFam" id="3.40.50.300:FF:000042">
    <property type="entry name" value="Maltose/maltodextrin ABC transporter, ATP-binding protein"/>
    <property type="match status" value="1"/>
</dbReference>
<accession>A0A4R3M5L7</accession>
<dbReference type="InterPro" id="IPR008995">
    <property type="entry name" value="Mo/tungstate-bd_C_term_dom"/>
</dbReference>
<evidence type="ECO:0000313" key="7">
    <source>
        <dbReference type="EMBL" id="TCT08322.1"/>
    </source>
</evidence>
<dbReference type="GO" id="GO:0043190">
    <property type="term" value="C:ATP-binding cassette (ABC) transporter complex"/>
    <property type="evidence" value="ECO:0007669"/>
    <property type="project" value="InterPro"/>
</dbReference>
<dbReference type="GO" id="GO:0140359">
    <property type="term" value="F:ABC-type transporter activity"/>
    <property type="evidence" value="ECO:0007669"/>
    <property type="project" value="UniProtKB-ARBA"/>
</dbReference>
<organism evidence="7 8">
    <name type="scientific">Aquabacter spiritensis</name>
    <dbReference type="NCBI Taxonomy" id="933073"/>
    <lineage>
        <taxon>Bacteria</taxon>
        <taxon>Pseudomonadati</taxon>
        <taxon>Pseudomonadota</taxon>
        <taxon>Alphaproteobacteria</taxon>
        <taxon>Hyphomicrobiales</taxon>
        <taxon>Xanthobacteraceae</taxon>
        <taxon>Aquabacter</taxon>
    </lineage>
</organism>
<dbReference type="EMBL" id="SMAI01000001">
    <property type="protein sequence ID" value="TCT08322.1"/>
    <property type="molecule type" value="Genomic_DNA"/>
</dbReference>
<evidence type="ECO:0000256" key="4">
    <source>
        <dbReference type="ARBA" id="ARBA00022741"/>
    </source>
</evidence>
<dbReference type="Proteomes" id="UP000294664">
    <property type="component" value="Unassembled WGS sequence"/>
</dbReference>
<dbReference type="PROSITE" id="PS50893">
    <property type="entry name" value="ABC_TRANSPORTER_2"/>
    <property type="match status" value="1"/>
</dbReference>
<evidence type="ECO:0000256" key="3">
    <source>
        <dbReference type="ARBA" id="ARBA00022448"/>
    </source>
</evidence>
<dbReference type="InterPro" id="IPR017871">
    <property type="entry name" value="ABC_transporter-like_CS"/>
</dbReference>
<dbReference type="InterPro" id="IPR027417">
    <property type="entry name" value="P-loop_NTPase"/>
</dbReference>
<keyword evidence="3" id="KW-0813">Transport</keyword>
<dbReference type="PANTHER" id="PTHR42781:SF4">
    <property type="entry name" value="SPERMIDINE_PUTRESCINE IMPORT ATP-BINDING PROTEIN POTA"/>
    <property type="match status" value="1"/>
</dbReference>
<keyword evidence="5 7" id="KW-0067">ATP-binding</keyword>
<gene>
    <name evidence="7" type="ORF">EDC64_101846</name>
</gene>
<evidence type="ECO:0000256" key="1">
    <source>
        <dbReference type="ARBA" id="ARBA00004417"/>
    </source>
</evidence>
<keyword evidence="8" id="KW-1185">Reference proteome</keyword>
<dbReference type="SUPFAM" id="SSF52540">
    <property type="entry name" value="P-loop containing nucleoside triphosphate hydrolases"/>
    <property type="match status" value="1"/>
</dbReference>
<dbReference type="Pfam" id="PF08402">
    <property type="entry name" value="TOBE_2"/>
    <property type="match status" value="1"/>
</dbReference>